<keyword evidence="2 4" id="KW-0813">Transport</keyword>
<dbReference type="EMBL" id="QUMS01000002">
    <property type="protein sequence ID" value="REG08418.1"/>
    <property type="molecule type" value="Genomic_DNA"/>
</dbReference>
<keyword evidence="4" id="KW-0375">Hydrogen ion transport</keyword>
<dbReference type="OrthoDB" id="9781718at2"/>
<dbReference type="RefSeq" id="WP_116225074.1">
    <property type="nucleotide sequence ID" value="NZ_AP018437.1"/>
</dbReference>
<keyword evidence="7" id="KW-1185">Reference proteome</keyword>
<dbReference type="HAMAP" id="MF_00271">
    <property type="entry name" value="ATP_synth_D_arch"/>
    <property type="match status" value="1"/>
</dbReference>
<evidence type="ECO:0000256" key="1">
    <source>
        <dbReference type="ARBA" id="ARBA00005850"/>
    </source>
</evidence>
<evidence type="ECO:0000256" key="2">
    <source>
        <dbReference type="ARBA" id="ARBA00022448"/>
    </source>
</evidence>
<dbReference type="Pfam" id="PF01813">
    <property type="entry name" value="ATP-synt_D"/>
    <property type="match status" value="1"/>
</dbReference>
<comment type="similarity">
    <text evidence="1 4">Belongs to the V-ATPase D subunit family.</text>
</comment>
<dbReference type="AlphaFoldDB" id="A0A347ZND5"/>
<dbReference type="GO" id="GO:0046961">
    <property type="term" value="F:proton-transporting ATPase activity, rotational mechanism"/>
    <property type="evidence" value="ECO:0007669"/>
    <property type="project" value="InterPro"/>
</dbReference>
<comment type="function">
    <text evidence="4">Produces ATP from ADP in the presence of a proton gradient across the membrane.</text>
</comment>
<keyword evidence="5" id="KW-0175">Coiled coil</keyword>
<dbReference type="GO" id="GO:0005524">
    <property type="term" value="F:ATP binding"/>
    <property type="evidence" value="ECO:0007669"/>
    <property type="project" value="UniProtKB-UniRule"/>
</dbReference>
<dbReference type="PANTHER" id="PTHR11671">
    <property type="entry name" value="V-TYPE ATP SYNTHASE SUBUNIT D"/>
    <property type="match status" value="1"/>
</dbReference>
<organism evidence="6 7">
    <name type="scientific">Pelolinea submarina</name>
    <dbReference type="NCBI Taxonomy" id="913107"/>
    <lineage>
        <taxon>Bacteria</taxon>
        <taxon>Bacillati</taxon>
        <taxon>Chloroflexota</taxon>
        <taxon>Anaerolineae</taxon>
        <taxon>Anaerolineales</taxon>
        <taxon>Anaerolineaceae</taxon>
        <taxon>Pelolinea</taxon>
    </lineage>
</organism>
<sequence>MADITNVSTTRNELLSHKQQLNLTHAGYDLLDKKRLALMQEIMRLQDEVVRLASDLQSMTAQSRRSLAKAEALVGTAGVRSASNGKKHEINIELEDSLLMGVHVPRIKRDSAQREFYDRDICITGTSPVIDEAAESYEQSVDGMIALADGEFQLSKLMKEILRTTRRLKALEHIIIPRLQAEYHYISMALEERERSEHFSMKLAKKLIDRRNQAARERREKEWAMQGEDSAQ</sequence>
<name>A0A347ZND5_9CHLR</name>
<keyword evidence="3 4" id="KW-0406">Ion transport</keyword>
<accession>A0A347ZND5</accession>
<keyword evidence="4" id="KW-0066">ATP synthesis</keyword>
<proteinExistence type="inferred from homology"/>
<dbReference type="GO" id="GO:0046933">
    <property type="term" value="F:proton-transporting ATP synthase activity, rotational mechanism"/>
    <property type="evidence" value="ECO:0007669"/>
    <property type="project" value="UniProtKB-UniRule"/>
</dbReference>
<protein>
    <recommendedName>
        <fullName evidence="4">V-type ATP synthase subunit D</fullName>
    </recommendedName>
    <alternativeName>
        <fullName evidence="4">V-ATPase subunit D</fullName>
    </alternativeName>
</protein>
<evidence type="ECO:0000256" key="4">
    <source>
        <dbReference type="HAMAP-Rule" id="MF_00271"/>
    </source>
</evidence>
<evidence type="ECO:0000256" key="5">
    <source>
        <dbReference type="SAM" id="Coils"/>
    </source>
</evidence>
<reference evidence="6 7" key="1">
    <citation type="submission" date="2018-08" db="EMBL/GenBank/DDBJ databases">
        <title>Genomic Encyclopedia of Type Strains, Phase IV (KMG-IV): sequencing the most valuable type-strain genomes for metagenomic binning, comparative biology and taxonomic classification.</title>
        <authorList>
            <person name="Goeker M."/>
        </authorList>
    </citation>
    <scope>NUCLEOTIDE SEQUENCE [LARGE SCALE GENOMIC DNA]</scope>
    <source>
        <strain evidence="6 7">DSM 23923</strain>
    </source>
</reference>
<evidence type="ECO:0000256" key="3">
    <source>
        <dbReference type="ARBA" id="ARBA00023065"/>
    </source>
</evidence>
<feature type="coiled-coil region" evidence="5">
    <location>
        <begin position="28"/>
        <end position="62"/>
    </location>
</feature>
<dbReference type="InterPro" id="IPR002699">
    <property type="entry name" value="V_ATPase_D"/>
</dbReference>
<comment type="caution">
    <text evidence="6">The sequence shown here is derived from an EMBL/GenBank/DDBJ whole genome shotgun (WGS) entry which is preliminary data.</text>
</comment>
<evidence type="ECO:0000313" key="6">
    <source>
        <dbReference type="EMBL" id="REG08418.1"/>
    </source>
</evidence>
<evidence type="ECO:0000313" key="7">
    <source>
        <dbReference type="Proteomes" id="UP000256388"/>
    </source>
</evidence>
<dbReference type="GO" id="GO:0042777">
    <property type="term" value="P:proton motive force-driven plasma membrane ATP synthesis"/>
    <property type="evidence" value="ECO:0007669"/>
    <property type="project" value="UniProtKB-UniRule"/>
</dbReference>
<dbReference type="Proteomes" id="UP000256388">
    <property type="component" value="Unassembled WGS sequence"/>
</dbReference>
<gene>
    <name evidence="4" type="primary">atpD</name>
    <name evidence="6" type="ORF">DFR64_1785</name>
</gene>
<dbReference type="NCBIfam" id="TIGR00309">
    <property type="entry name" value="V_ATPase_subD"/>
    <property type="match status" value="1"/>
</dbReference>
<dbReference type="Gene3D" id="1.10.287.3240">
    <property type="match status" value="1"/>
</dbReference>